<evidence type="ECO:0000256" key="4">
    <source>
        <dbReference type="SAM" id="MobiDB-lite"/>
    </source>
</evidence>
<comment type="caution">
    <text evidence="7">The sequence shown here is derived from an EMBL/GenBank/DDBJ whole genome shotgun (WGS) entry which is preliminary data.</text>
</comment>
<dbReference type="Gene3D" id="2.30.42.10">
    <property type="match status" value="1"/>
</dbReference>
<organism evidence="7 8">
    <name type="scientific">Variimorphobacter saccharofermentans</name>
    <dbReference type="NCBI Taxonomy" id="2755051"/>
    <lineage>
        <taxon>Bacteria</taxon>
        <taxon>Bacillati</taxon>
        <taxon>Bacillota</taxon>
        <taxon>Clostridia</taxon>
        <taxon>Lachnospirales</taxon>
        <taxon>Lachnospiraceae</taxon>
        <taxon>Variimorphobacter</taxon>
    </lineage>
</organism>
<evidence type="ECO:0000313" key="7">
    <source>
        <dbReference type="EMBL" id="MBB2181927.1"/>
    </source>
</evidence>
<protein>
    <submittedName>
        <fullName evidence="7">Trypsin-like peptidase domain-containing protein</fullName>
    </submittedName>
</protein>
<dbReference type="SUPFAM" id="SSF50494">
    <property type="entry name" value="Trypsin-like serine proteases"/>
    <property type="match status" value="1"/>
</dbReference>
<dbReference type="PRINTS" id="PR00834">
    <property type="entry name" value="PROTEASES2C"/>
</dbReference>
<evidence type="ECO:0000256" key="5">
    <source>
        <dbReference type="SAM" id="Phobius"/>
    </source>
</evidence>
<dbReference type="PANTHER" id="PTHR22939:SF129">
    <property type="entry name" value="SERINE PROTEASE HTRA2, MITOCHONDRIAL"/>
    <property type="match status" value="1"/>
</dbReference>
<reference evidence="7 8" key="1">
    <citation type="submission" date="2020-07" db="EMBL/GenBank/DDBJ databases">
        <title>Characterization and genome sequencing of isolate MD1, a novel member within the family Lachnospiraceae.</title>
        <authorList>
            <person name="Rettenmaier R."/>
            <person name="Di Bello L."/>
            <person name="Zinser C."/>
            <person name="Scheitz K."/>
            <person name="Liebl W."/>
            <person name="Zverlov V."/>
        </authorList>
    </citation>
    <scope>NUCLEOTIDE SEQUENCE [LARGE SCALE GENOMIC DNA]</scope>
    <source>
        <strain evidence="7 8">MD1</strain>
    </source>
</reference>
<proteinExistence type="inferred from homology"/>
<dbReference type="InterPro" id="IPR036034">
    <property type="entry name" value="PDZ_sf"/>
</dbReference>
<dbReference type="AlphaFoldDB" id="A0A839JXH5"/>
<gene>
    <name evidence="7" type="ORF">H0486_03440</name>
</gene>
<feature type="domain" description="PDZ" evidence="6">
    <location>
        <begin position="414"/>
        <end position="500"/>
    </location>
</feature>
<dbReference type="PANTHER" id="PTHR22939">
    <property type="entry name" value="SERINE PROTEASE FAMILY S1C HTRA-RELATED"/>
    <property type="match status" value="1"/>
</dbReference>
<accession>A0A839JXH5</accession>
<evidence type="ECO:0000259" key="6">
    <source>
        <dbReference type="PROSITE" id="PS50106"/>
    </source>
</evidence>
<dbReference type="GO" id="GO:0006508">
    <property type="term" value="P:proteolysis"/>
    <property type="evidence" value="ECO:0007669"/>
    <property type="project" value="UniProtKB-KW"/>
</dbReference>
<dbReference type="Pfam" id="PF13365">
    <property type="entry name" value="Trypsin_2"/>
    <property type="match status" value="1"/>
</dbReference>
<keyword evidence="3" id="KW-0378">Hydrolase</keyword>
<dbReference type="InterPro" id="IPR009003">
    <property type="entry name" value="Peptidase_S1_PA"/>
</dbReference>
<dbReference type="RefSeq" id="WP_228351664.1">
    <property type="nucleotide sequence ID" value="NZ_JACEGA010000001.1"/>
</dbReference>
<keyword evidence="5" id="KW-0472">Membrane</keyword>
<dbReference type="Pfam" id="PF13180">
    <property type="entry name" value="PDZ_2"/>
    <property type="match status" value="1"/>
</dbReference>
<feature type="compositionally biased region" description="Low complexity" evidence="4">
    <location>
        <begin position="9"/>
        <end position="20"/>
    </location>
</feature>
<dbReference type="InterPro" id="IPR001940">
    <property type="entry name" value="Peptidase_S1C"/>
</dbReference>
<dbReference type="PROSITE" id="PS50106">
    <property type="entry name" value="PDZ"/>
    <property type="match status" value="1"/>
</dbReference>
<keyword evidence="2" id="KW-0645">Protease</keyword>
<evidence type="ECO:0000256" key="1">
    <source>
        <dbReference type="ARBA" id="ARBA00010541"/>
    </source>
</evidence>
<dbReference type="InterPro" id="IPR001478">
    <property type="entry name" value="PDZ"/>
</dbReference>
<dbReference type="SUPFAM" id="SSF50156">
    <property type="entry name" value="PDZ domain-like"/>
    <property type="match status" value="1"/>
</dbReference>
<evidence type="ECO:0000256" key="2">
    <source>
        <dbReference type="ARBA" id="ARBA00022670"/>
    </source>
</evidence>
<evidence type="ECO:0000256" key="3">
    <source>
        <dbReference type="ARBA" id="ARBA00022801"/>
    </source>
</evidence>
<feature type="transmembrane region" description="Helical" evidence="5">
    <location>
        <begin position="125"/>
        <end position="146"/>
    </location>
</feature>
<keyword evidence="5" id="KW-1133">Transmembrane helix</keyword>
<name>A0A839JXH5_9FIRM</name>
<dbReference type="GO" id="GO:0004252">
    <property type="term" value="F:serine-type endopeptidase activity"/>
    <property type="evidence" value="ECO:0007669"/>
    <property type="project" value="InterPro"/>
</dbReference>
<dbReference type="Proteomes" id="UP000574276">
    <property type="component" value="Unassembled WGS sequence"/>
</dbReference>
<evidence type="ECO:0000313" key="8">
    <source>
        <dbReference type="Proteomes" id="UP000574276"/>
    </source>
</evidence>
<keyword evidence="8" id="KW-1185">Reference proteome</keyword>
<feature type="compositionally biased region" description="Polar residues" evidence="4">
    <location>
        <begin position="47"/>
        <end position="59"/>
    </location>
</feature>
<feature type="compositionally biased region" description="Low complexity" evidence="4">
    <location>
        <begin position="35"/>
        <end position="46"/>
    </location>
</feature>
<dbReference type="Gene3D" id="2.40.10.120">
    <property type="match status" value="1"/>
</dbReference>
<dbReference type="EMBL" id="JACEGA010000001">
    <property type="protein sequence ID" value="MBB2181927.1"/>
    <property type="molecule type" value="Genomic_DNA"/>
</dbReference>
<feature type="region of interest" description="Disordered" evidence="4">
    <location>
        <begin position="35"/>
        <end position="63"/>
    </location>
</feature>
<comment type="similarity">
    <text evidence="1">Belongs to the peptidase S1C family.</text>
</comment>
<keyword evidence="5" id="KW-0812">Transmembrane</keyword>
<feature type="region of interest" description="Disordered" evidence="4">
    <location>
        <begin position="1"/>
        <end position="21"/>
    </location>
</feature>
<sequence>MSEFDRDNQNPGGNQNNNSNKVPEYSFWAEQISNNQINTNNNPSPNSWGANNNPYQYQHNADPYSSNVNPYSNNVNPYSNNVNPYSGNVDSYSNNMNAYPNNMNGFPIKEEGKKEKKKRGKGSKILRYLAKAVCFGVIAGISFLLIEQLFYVINPDVERVGIFTGTRKEEEEEKFHIGYTEEAQVKTALHSEVSNVIGSTVPSIVSITSVTNQPTEWFGQRFNEEYQGSGSGIIVGENENELLIATNNHVVAGTDVITVTFTDGAEANAVIKGTDATADLAVIAVDITSVKKATREAIKIAKLGSSDKVKVGEMAIAIGNALGYGQSVTVGYISAKDREVEVSDGYNNKTMVLLQTDAAINPGNSGGALLNTDGEVIGINTVKYASNEVEGMGYAIPISRAIPIINELMSREILKEEEQGFLGIVGNDVTEDVAEIYNMPIGVFINQIAEGGAAEKAGLMAGDIIVKVNDIEVTAITQLRDYVTSLRVGTDVEITYMRNTDGTYEKEKVTVTLGSNPELKKNEDKAADDN</sequence>
<dbReference type="SMART" id="SM00228">
    <property type="entry name" value="PDZ"/>
    <property type="match status" value="1"/>
</dbReference>